<dbReference type="EMBL" id="CP054139">
    <property type="protein sequence ID" value="QKJ29062.1"/>
    <property type="molecule type" value="Genomic_DNA"/>
</dbReference>
<evidence type="ECO:0008006" key="3">
    <source>
        <dbReference type="Google" id="ProtNLM"/>
    </source>
</evidence>
<reference evidence="1 2" key="1">
    <citation type="submission" date="2020-05" db="EMBL/GenBank/DDBJ databases">
        <title>Mucilaginibacter mali sp. nov.</title>
        <authorList>
            <person name="Kim H.S."/>
            <person name="Lee K.C."/>
            <person name="Suh M.K."/>
            <person name="Kim J.-S."/>
            <person name="Han K.-I."/>
            <person name="Eom M.K."/>
            <person name="Shin Y.K."/>
            <person name="Lee J.-S."/>
        </authorList>
    </citation>
    <scope>NUCLEOTIDE SEQUENCE [LARGE SCALE GENOMIC DNA]</scope>
    <source>
        <strain evidence="1 2">G2-14</strain>
    </source>
</reference>
<evidence type="ECO:0000313" key="1">
    <source>
        <dbReference type="EMBL" id="QKJ29062.1"/>
    </source>
</evidence>
<dbReference type="AlphaFoldDB" id="A0A7D4UJF8"/>
<sequence>MSKLKNLEWLAIGKLPNLKWDTTFLILSKMNKLNKLSLFYNGFDRMPPGLLKLKKVSYFILNGNGFDEQEEERMKKLFPNAELSF</sequence>
<dbReference type="Gene3D" id="3.80.10.10">
    <property type="entry name" value="Ribonuclease Inhibitor"/>
    <property type="match status" value="1"/>
</dbReference>
<name>A0A7D4UJF8_9SPHI</name>
<accession>A0A7D4UJF8</accession>
<dbReference type="Proteomes" id="UP000505355">
    <property type="component" value="Chromosome"/>
</dbReference>
<dbReference type="SUPFAM" id="SSF52047">
    <property type="entry name" value="RNI-like"/>
    <property type="match status" value="1"/>
</dbReference>
<gene>
    <name evidence="1" type="ORF">HQ865_04610</name>
</gene>
<protein>
    <recommendedName>
        <fullName evidence="3">Leucine-rich repeat domain-containing protein</fullName>
    </recommendedName>
</protein>
<keyword evidence="2" id="KW-1185">Reference proteome</keyword>
<dbReference type="RefSeq" id="WP_173413760.1">
    <property type="nucleotide sequence ID" value="NZ_CP054139.1"/>
</dbReference>
<organism evidence="1 2">
    <name type="scientific">Mucilaginibacter mali</name>
    <dbReference type="NCBI Taxonomy" id="2740462"/>
    <lineage>
        <taxon>Bacteria</taxon>
        <taxon>Pseudomonadati</taxon>
        <taxon>Bacteroidota</taxon>
        <taxon>Sphingobacteriia</taxon>
        <taxon>Sphingobacteriales</taxon>
        <taxon>Sphingobacteriaceae</taxon>
        <taxon>Mucilaginibacter</taxon>
    </lineage>
</organism>
<evidence type="ECO:0000313" key="2">
    <source>
        <dbReference type="Proteomes" id="UP000505355"/>
    </source>
</evidence>
<dbReference type="KEGG" id="mmab:HQ865_04610"/>
<dbReference type="InterPro" id="IPR032675">
    <property type="entry name" value="LRR_dom_sf"/>
</dbReference>
<proteinExistence type="predicted"/>